<evidence type="ECO:0000313" key="2">
    <source>
        <dbReference type="Proteomes" id="UP000598820"/>
    </source>
</evidence>
<accession>A0A927AV77</accession>
<reference evidence="1" key="1">
    <citation type="submission" date="2020-09" db="EMBL/GenBank/DDBJ databases">
        <authorList>
            <person name="Kim M.K."/>
        </authorList>
    </citation>
    <scope>NUCLEOTIDE SEQUENCE</scope>
    <source>
        <strain evidence="1">BT702</strain>
    </source>
</reference>
<proteinExistence type="predicted"/>
<dbReference type="AlphaFoldDB" id="A0A927AV77"/>
<keyword evidence="2" id="KW-1185">Reference proteome</keyword>
<comment type="caution">
    <text evidence="1">The sequence shown here is derived from an EMBL/GenBank/DDBJ whole genome shotgun (WGS) entry which is preliminary data.</text>
</comment>
<protein>
    <submittedName>
        <fullName evidence="1">DUF4221 family protein</fullName>
    </submittedName>
</protein>
<name>A0A927AV77_9BACT</name>
<dbReference type="RefSeq" id="WP_190892036.1">
    <property type="nucleotide sequence ID" value="NZ_JACWZY010000042.1"/>
</dbReference>
<dbReference type="EMBL" id="JACWZY010000042">
    <property type="protein sequence ID" value="MBD2705001.1"/>
    <property type="molecule type" value="Genomic_DNA"/>
</dbReference>
<dbReference type="Proteomes" id="UP000598820">
    <property type="component" value="Unassembled WGS sequence"/>
</dbReference>
<gene>
    <name evidence="1" type="ORF">IC229_30510</name>
</gene>
<organism evidence="1 2">
    <name type="scientific">Spirosoma profusum</name>
    <dbReference type="NCBI Taxonomy" id="2771354"/>
    <lineage>
        <taxon>Bacteria</taxon>
        <taxon>Pseudomonadati</taxon>
        <taxon>Bacteroidota</taxon>
        <taxon>Cytophagia</taxon>
        <taxon>Cytophagales</taxon>
        <taxon>Cytophagaceae</taxon>
        <taxon>Spirosoma</taxon>
    </lineage>
</organism>
<dbReference type="InterPro" id="IPR025316">
    <property type="entry name" value="DUF4221"/>
</dbReference>
<sequence length="134" mass="15678">MPSLQINSRINKIYSMPSAIKYSDAEDSYVYYVNNLYYGALHYDSYRKYYYRLVKRPAKVEYTKNDLKTGVAVEQQWSVIIADENFNKIGETDLPKDVWGGLVLVSKEGLVLQKSIDNEDFMTFSIFELMRNNE</sequence>
<evidence type="ECO:0000313" key="1">
    <source>
        <dbReference type="EMBL" id="MBD2705001.1"/>
    </source>
</evidence>
<dbReference type="Pfam" id="PF13970">
    <property type="entry name" value="DUF4221"/>
    <property type="match status" value="1"/>
</dbReference>